<dbReference type="PANTHER" id="PTHR11178:SF1">
    <property type="entry name" value="NFU1 IRON-SULFUR CLUSTER SCAFFOLD HOMOLOG, MITOCHONDRIAL"/>
    <property type="match status" value="1"/>
</dbReference>
<gene>
    <name evidence="3" type="ORF">N7U62_14980</name>
</gene>
<comment type="similarity">
    <text evidence="1">Belongs to the NifU family.</text>
</comment>
<sequence>MEDGVKNAPVNIYLESNPNPNTLKFVANYFLIPEGMNFDYPTVESATNSPLAQELFTFPFVKGVFVMSNFVTVTKDEQTDWSEVQNGIRDHIKAYLDAGKPAVDLSKAYEAQQEEEANAGPSSDIDENIKGILAEYIRPAVEQDGGAISFHSFDEGVVKVVLQGSCSGCPSSTLTLKAGIENLLKRMVPEVKEVEAING</sequence>
<dbReference type="Pfam" id="PF08712">
    <property type="entry name" value="Nfu_N"/>
    <property type="match status" value="1"/>
</dbReference>
<dbReference type="SMART" id="SM00932">
    <property type="entry name" value="Nfu_N"/>
    <property type="match status" value="1"/>
</dbReference>
<dbReference type="Gene3D" id="3.30.1370.70">
    <property type="entry name" value="Scaffold protein Nfu/NifU, N-terminal domain"/>
    <property type="match status" value="1"/>
</dbReference>
<organism evidence="3 4">
    <name type="scientific">Reichenbachiella ulvae</name>
    <dbReference type="NCBI Taxonomy" id="2980104"/>
    <lineage>
        <taxon>Bacteria</taxon>
        <taxon>Pseudomonadati</taxon>
        <taxon>Bacteroidota</taxon>
        <taxon>Cytophagia</taxon>
        <taxon>Cytophagales</taxon>
        <taxon>Reichenbachiellaceae</taxon>
        <taxon>Reichenbachiella</taxon>
    </lineage>
</organism>
<dbReference type="RefSeq" id="WP_264138807.1">
    <property type="nucleotide sequence ID" value="NZ_JAOYOD010000001.1"/>
</dbReference>
<evidence type="ECO:0000259" key="2">
    <source>
        <dbReference type="SMART" id="SM00932"/>
    </source>
</evidence>
<evidence type="ECO:0000313" key="3">
    <source>
        <dbReference type="EMBL" id="MCV9387985.1"/>
    </source>
</evidence>
<dbReference type="Pfam" id="PF01106">
    <property type="entry name" value="NifU"/>
    <property type="match status" value="1"/>
</dbReference>
<dbReference type="InterPro" id="IPR001075">
    <property type="entry name" value="NIF_FeS_clus_asmbl_NifU_C"/>
</dbReference>
<evidence type="ECO:0000313" key="4">
    <source>
        <dbReference type="Proteomes" id="UP001300692"/>
    </source>
</evidence>
<dbReference type="SUPFAM" id="SSF110836">
    <property type="entry name" value="Hypothetical protein SAV1430"/>
    <property type="match status" value="1"/>
</dbReference>
<reference evidence="3 4" key="1">
    <citation type="submission" date="2022-10" db="EMBL/GenBank/DDBJ databases">
        <title>Comparative genomics and taxonomic characterization of three novel marine species of genus Reichenbachiella exhibiting antioxidant and polysaccharide degradation activities.</title>
        <authorList>
            <person name="Muhammad N."/>
            <person name="Lee Y.-J."/>
            <person name="Ko J."/>
            <person name="Kim S.-G."/>
        </authorList>
    </citation>
    <scope>NUCLEOTIDE SEQUENCE [LARGE SCALE GENOMIC DNA]</scope>
    <source>
        <strain evidence="3 4">ABR2-5</strain>
    </source>
</reference>
<name>A0ABT3CW93_9BACT</name>
<dbReference type="Proteomes" id="UP001300692">
    <property type="component" value="Unassembled WGS sequence"/>
</dbReference>
<evidence type="ECO:0000256" key="1">
    <source>
        <dbReference type="ARBA" id="ARBA00006420"/>
    </source>
</evidence>
<dbReference type="InterPro" id="IPR014824">
    <property type="entry name" value="Nfu/NifU_N"/>
</dbReference>
<dbReference type="SUPFAM" id="SSF117916">
    <property type="entry name" value="Fe-S cluster assembly (FSCA) domain-like"/>
    <property type="match status" value="1"/>
</dbReference>
<dbReference type="PANTHER" id="PTHR11178">
    <property type="entry name" value="IRON-SULFUR CLUSTER SCAFFOLD PROTEIN NFU-RELATED"/>
    <property type="match status" value="1"/>
</dbReference>
<dbReference type="EMBL" id="JAOYOD010000001">
    <property type="protein sequence ID" value="MCV9387985.1"/>
    <property type="molecule type" value="Genomic_DNA"/>
</dbReference>
<keyword evidence="4" id="KW-1185">Reference proteome</keyword>
<dbReference type="InterPro" id="IPR035433">
    <property type="entry name" value="NFU1-like"/>
</dbReference>
<feature type="domain" description="Scaffold protein Nfu/NifU N-terminal" evidence="2">
    <location>
        <begin position="12"/>
        <end position="99"/>
    </location>
</feature>
<dbReference type="Gene3D" id="3.30.300.130">
    <property type="entry name" value="Fe-S cluster assembly (FSCA)"/>
    <property type="match status" value="1"/>
</dbReference>
<protein>
    <submittedName>
        <fullName evidence="3">NifU family protein</fullName>
    </submittedName>
</protein>
<accession>A0ABT3CW93</accession>
<dbReference type="PIRSF" id="PIRSF036773">
    <property type="entry name" value="HIRIP5"/>
    <property type="match status" value="1"/>
</dbReference>
<dbReference type="InterPro" id="IPR036498">
    <property type="entry name" value="Nfu/NifU_N_sf"/>
</dbReference>
<dbReference type="InterPro" id="IPR034904">
    <property type="entry name" value="FSCA_dom_sf"/>
</dbReference>
<comment type="caution">
    <text evidence="3">The sequence shown here is derived from an EMBL/GenBank/DDBJ whole genome shotgun (WGS) entry which is preliminary data.</text>
</comment>
<proteinExistence type="inferred from homology"/>